<sequence>MATAAQAVLMCQFCTSETNTAKWSCIECSLFLCDKCNIDIHEKVKIAKQHKIVAIRTTDILQNSLDQIPCNIHRNQLCCIFCFSCDELICPKCLLESHKDHILKEIKEIYFEKKSKIESLAEKLRNDLKGRISEKKDNLKKVASLKNQAFKEAHEKITQEDDFISKMKQCSFELLEKVKQESEEIGKHYDSNSKIIDNFEKNVSGRILDAENAIQSGNVEKVFSQVKLLGQDNAYSKPMLKLQQSKICFVKGHKNEFDSKNVFGSLAEIEVIKSYKTDFPVVQKIVPEGSDLWISCSKDETQILKKTNIGEDLHTITNITNIEIYDMAAAKNSDIILNLKKTNKLEILSSATGERQVFFEFVDMRPLGIHVTSTDEVLVGVREITNKNYELTKNSKRQILVLSLEGVQKYVYEYDINNKRLFTYIWRITSTKEGDICVIDQLSCHYTGNVLMINREDQLKWTYTGNLRSKVFRPIDIVATNVGNIIVSDIDNHYLHILSGVDGVLLTHVVTTGIDIVLPGSLVIDNKNTLWVGCSRFKGHADGAEMHALSFSGF</sequence>
<dbReference type="Gene3D" id="4.10.830.40">
    <property type="match status" value="1"/>
</dbReference>
<evidence type="ECO:0000256" key="1">
    <source>
        <dbReference type="PROSITE-ProRule" id="PRU00024"/>
    </source>
</evidence>
<dbReference type="AlphaFoldDB" id="A0A8B6H657"/>
<dbReference type="GO" id="GO:0008270">
    <property type="term" value="F:zinc ion binding"/>
    <property type="evidence" value="ECO:0007669"/>
    <property type="project" value="UniProtKB-KW"/>
</dbReference>
<dbReference type="GO" id="GO:0061630">
    <property type="term" value="F:ubiquitin protein ligase activity"/>
    <property type="evidence" value="ECO:0007669"/>
    <property type="project" value="TreeGrafter"/>
</dbReference>
<feature type="domain" description="B box-type" evidence="2">
    <location>
        <begin position="65"/>
        <end position="106"/>
    </location>
</feature>
<dbReference type="SUPFAM" id="SSF63829">
    <property type="entry name" value="Calcium-dependent phosphotriesterase"/>
    <property type="match status" value="1"/>
</dbReference>
<keyword evidence="1" id="KW-0479">Metal-binding</keyword>
<organism evidence="3 4">
    <name type="scientific">Mytilus galloprovincialis</name>
    <name type="common">Mediterranean mussel</name>
    <dbReference type="NCBI Taxonomy" id="29158"/>
    <lineage>
        <taxon>Eukaryota</taxon>
        <taxon>Metazoa</taxon>
        <taxon>Spiralia</taxon>
        <taxon>Lophotrochozoa</taxon>
        <taxon>Mollusca</taxon>
        <taxon>Bivalvia</taxon>
        <taxon>Autobranchia</taxon>
        <taxon>Pteriomorphia</taxon>
        <taxon>Mytilida</taxon>
        <taxon>Mytiloidea</taxon>
        <taxon>Mytilidae</taxon>
        <taxon>Mytilinae</taxon>
        <taxon>Mytilus</taxon>
    </lineage>
</organism>
<dbReference type="Gene3D" id="3.30.160.60">
    <property type="entry name" value="Classic Zinc Finger"/>
    <property type="match status" value="1"/>
</dbReference>
<reference evidence="3" key="1">
    <citation type="submission" date="2018-11" db="EMBL/GenBank/DDBJ databases">
        <authorList>
            <person name="Alioto T."/>
            <person name="Alioto T."/>
        </authorList>
    </citation>
    <scope>NUCLEOTIDE SEQUENCE</scope>
</reference>
<dbReference type="CDD" id="cd19757">
    <property type="entry name" value="Bbox1"/>
    <property type="match status" value="1"/>
</dbReference>
<gene>
    <name evidence="3" type="ORF">MGAL_10B066298</name>
</gene>
<dbReference type="Pfam" id="PF00643">
    <property type="entry name" value="zf-B_box"/>
    <property type="match status" value="1"/>
</dbReference>
<dbReference type="PANTHER" id="PTHR25462:SF305">
    <property type="entry name" value="RING-TYPE DOMAIN-CONTAINING PROTEIN"/>
    <property type="match status" value="1"/>
</dbReference>
<dbReference type="GO" id="GO:0005654">
    <property type="term" value="C:nucleoplasm"/>
    <property type="evidence" value="ECO:0007669"/>
    <property type="project" value="TreeGrafter"/>
</dbReference>
<dbReference type="OrthoDB" id="6218943at2759"/>
<dbReference type="SUPFAM" id="SSF57845">
    <property type="entry name" value="B-box zinc-binding domain"/>
    <property type="match status" value="1"/>
</dbReference>
<protein>
    <recommendedName>
        <fullName evidence="2">B box-type domain-containing protein</fullName>
    </recommendedName>
</protein>
<dbReference type="InterPro" id="IPR047153">
    <property type="entry name" value="TRIM45/56/19-like"/>
</dbReference>
<dbReference type="Proteomes" id="UP000596742">
    <property type="component" value="Unassembled WGS sequence"/>
</dbReference>
<dbReference type="InterPro" id="IPR000315">
    <property type="entry name" value="Znf_B-box"/>
</dbReference>
<evidence type="ECO:0000259" key="2">
    <source>
        <dbReference type="PROSITE" id="PS50119"/>
    </source>
</evidence>
<accession>A0A8B6H657</accession>
<dbReference type="EMBL" id="UYJE01009568">
    <property type="protein sequence ID" value="VDI74440.1"/>
    <property type="molecule type" value="Genomic_DNA"/>
</dbReference>
<keyword evidence="1" id="KW-0862">Zinc</keyword>
<dbReference type="Gene3D" id="2.120.10.30">
    <property type="entry name" value="TolB, C-terminal domain"/>
    <property type="match status" value="1"/>
</dbReference>
<name>A0A8B6H657_MYTGA</name>
<keyword evidence="1" id="KW-0863">Zinc-finger</keyword>
<evidence type="ECO:0000313" key="4">
    <source>
        <dbReference type="Proteomes" id="UP000596742"/>
    </source>
</evidence>
<dbReference type="InterPro" id="IPR011042">
    <property type="entry name" value="6-blade_b-propeller_TolB-like"/>
</dbReference>
<keyword evidence="4" id="KW-1185">Reference proteome</keyword>
<dbReference type="PROSITE" id="PS50119">
    <property type="entry name" value="ZF_BBOX"/>
    <property type="match status" value="2"/>
</dbReference>
<dbReference type="PANTHER" id="PTHR25462">
    <property type="entry name" value="BONUS, ISOFORM C-RELATED"/>
    <property type="match status" value="1"/>
</dbReference>
<proteinExistence type="predicted"/>
<evidence type="ECO:0000313" key="3">
    <source>
        <dbReference type="EMBL" id="VDI74440.1"/>
    </source>
</evidence>
<comment type="caution">
    <text evidence="3">The sequence shown here is derived from an EMBL/GenBank/DDBJ whole genome shotgun (WGS) entry which is preliminary data.</text>
</comment>
<feature type="domain" description="B box-type" evidence="2">
    <location>
        <begin position="6"/>
        <end position="55"/>
    </location>
</feature>
<dbReference type="SMART" id="SM00336">
    <property type="entry name" value="BBOX"/>
    <property type="match status" value="2"/>
</dbReference>